<evidence type="ECO:0000313" key="3">
    <source>
        <dbReference type="Proteomes" id="UP000467840"/>
    </source>
</evidence>
<dbReference type="Proteomes" id="UP000467840">
    <property type="component" value="Chromosome 4"/>
</dbReference>
<proteinExistence type="predicted"/>
<comment type="caution">
    <text evidence="2">The sequence shown here is derived from an EMBL/GenBank/DDBJ whole genome shotgun (WGS) entry which is preliminary data.</text>
</comment>
<sequence length="136" mass="15006">MPLMAGSPLGVYVMMSGLDLERLVLAAGPLRIMQACLDISTKRTVWPSNWGISVYTGDMFILLQGTVTMGKLTQSVHFHYSKEFQKIQASSGYVEAGKFWMRTLAACSIDEKASEKPSNQESKRQPSSCCTGYLLT</sequence>
<protein>
    <submittedName>
        <fullName evidence="2">Uncharacterized protein</fullName>
    </submittedName>
</protein>
<gene>
    <name evidence="2" type="ORF">GH714_014077</name>
</gene>
<evidence type="ECO:0000313" key="2">
    <source>
        <dbReference type="EMBL" id="KAF2300573.1"/>
    </source>
</evidence>
<reference evidence="2 3" key="1">
    <citation type="journal article" date="2020" name="Mol. Plant">
        <title>The Chromosome-Based Rubber Tree Genome Provides New Insights into Spurge Genome Evolution and Rubber Biosynthesis.</title>
        <authorList>
            <person name="Liu J."/>
            <person name="Shi C."/>
            <person name="Shi C.C."/>
            <person name="Li W."/>
            <person name="Zhang Q.J."/>
            <person name="Zhang Y."/>
            <person name="Li K."/>
            <person name="Lu H.F."/>
            <person name="Shi C."/>
            <person name="Zhu S.T."/>
            <person name="Xiao Z.Y."/>
            <person name="Nan H."/>
            <person name="Yue Y."/>
            <person name="Zhu X.G."/>
            <person name="Wu Y."/>
            <person name="Hong X.N."/>
            <person name="Fan G.Y."/>
            <person name="Tong Y."/>
            <person name="Zhang D."/>
            <person name="Mao C.L."/>
            <person name="Liu Y.L."/>
            <person name="Hao S.J."/>
            <person name="Liu W.Q."/>
            <person name="Lv M.Q."/>
            <person name="Zhang H.B."/>
            <person name="Liu Y."/>
            <person name="Hu-Tang G.R."/>
            <person name="Wang J.P."/>
            <person name="Wang J.H."/>
            <person name="Sun Y.H."/>
            <person name="Ni S.B."/>
            <person name="Chen W.B."/>
            <person name="Zhang X.C."/>
            <person name="Jiao Y.N."/>
            <person name="Eichler E.E."/>
            <person name="Li G.H."/>
            <person name="Liu X."/>
            <person name="Gao L.Z."/>
        </authorList>
    </citation>
    <scope>NUCLEOTIDE SEQUENCE [LARGE SCALE GENOMIC DNA]</scope>
    <source>
        <strain evidence="3">cv. GT1</strain>
        <tissue evidence="2">Leaf</tissue>
    </source>
</reference>
<dbReference type="InterPro" id="IPR036250">
    <property type="entry name" value="AcylCo_DH-like_C"/>
</dbReference>
<accession>A0A6A6LKE1</accession>
<feature type="region of interest" description="Disordered" evidence="1">
    <location>
        <begin position="115"/>
        <end position="136"/>
    </location>
</feature>
<dbReference type="SUPFAM" id="SSF47203">
    <property type="entry name" value="Acyl-CoA dehydrogenase C-terminal domain-like"/>
    <property type="match status" value="1"/>
</dbReference>
<dbReference type="EMBL" id="JAAGAX010000010">
    <property type="protein sequence ID" value="KAF2300573.1"/>
    <property type="molecule type" value="Genomic_DNA"/>
</dbReference>
<evidence type="ECO:0000256" key="1">
    <source>
        <dbReference type="SAM" id="MobiDB-lite"/>
    </source>
</evidence>
<name>A0A6A6LKE1_HEVBR</name>
<dbReference type="AlphaFoldDB" id="A0A6A6LKE1"/>
<dbReference type="GO" id="GO:0016627">
    <property type="term" value="F:oxidoreductase activity, acting on the CH-CH group of donors"/>
    <property type="evidence" value="ECO:0007669"/>
    <property type="project" value="InterPro"/>
</dbReference>
<feature type="compositionally biased region" description="Polar residues" evidence="1">
    <location>
        <begin position="116"/>
        <end position="130"/>
    </location>
</feature>
<keyword evidence="3" id="KW-1185">Reference proteome</keyword>
<organism evidence="2 3">
    <name type="scientific">Hevea brasiliensis</name>
    <name type="common">Para rubber tree</name>
    <name type="synonym">Siphonia brasiliensis</name>
    <dbReference type="NCBI Taxonomy" id="3981"/>
    <lineage>
        <taxon>Eukaryota</taxon>
        <taxon>Viridiplantae</taxon>
        <taxon>Streptophyta</taxon>
        <taxon>Embryophyta</taxon>
        <taxon>Tracheophyta</taxon>
        <taxon>Spermatophyta</taxon>
        <taxon>Magnoliopsida</taxon>
        <taxon>eudicotyledons</taxon>
        <taxon>Gunneridae</taxon>
        <taxon>Pentapetalae</taxon>
        <taxon>rosids</taxon>
        <taxon>fabids</taxon>
        <taxon>Malpighiales</taxon>
        <taxon>Euphorbiaceae</taxon>
        <taxon>Crotonoideae</taxon>
        <taxon>Micrandreae</taxon>
        <taxon>Hevea</taxon>
    </lineage>
</organism>